<accession>A0A2W5NS49</accession>
<organism evidence="2 3">
    <name type="scientific">Novosphingobium pentaromativorans</name>
    <dbReference type="NCBI Taxonomy" id="205844"/>
    <lineage>
        <taxon>Bacteria</taxon>
        <taxon>Pseudomonadati</taxon>
        <taxon>Pseudomonadota</taxon>
        <taxon>Alphaproteobacteria</taxon>
        <taxon>Sphingomonadales</taxon>
        <taxon>Sphingomonadaceae</taxon>
        <taxon>Novosphingobium</taxon>
    </lineage>
</organism>
<dbReference type="AlphaFoldDB" id="A0A2W5NS49"/>
<evidence type="ECO:0000313" key="3">
    <source>
        <dbReference type="Proteomes" id="UP000249082"/>
    </source>
</evidence>
<dbReference type="Proteomes" id="UP000249082">
    <property type="component" value="Unassembled WGS sequence"/>
</dbReference>
<evidence type="ECO:0000313" key="2">
    <source>
        <dbReference type="EMBL" id="PZQ56256.1"/>
    </source>
</evidence>
<name>A0A2W5NS49_9SPHN</name>
<sequence>MIKSLFACALAVSAVACTKPTDPMPTSTSSTGRVAVERIGVFADGLAYGERRGIYVVTDNENGREFIGISGVGIAETGSHPAGKTRMTDER</sequence>
<evidence type="ECO:0000256" key="1">
    <source>
        <dbReference type="SAM" id="SignalP"/>
    </source>
</evidence>
<proteinExistence type="predicted"/>
<dbReference type="PROSITE" id="PS51257">
    <property type="entry name" value="PROKAR_LIPOPROTEIN"/>
    <property type="match status" value="1"/>
</dbReference>
<keyword evidence="1" id="KW-0732">Signal</keyword>
<reference evidence="2 3" key="1">
    <citation type="submission" date="2017-08" db="EMBL/GenBank/DDBJ databases">
        <title>Infants hospitalized years apart are colonized by the same room-sourced microbial strains.</title>
        <authorList>
            <person name="Brooks B."/>
            <person name="Olm M.R."/>
            <person name="Firek B.A."/>
            <person name="Baker R."/>
            <person name="Thomas B.C."/>
            <person name="Morowitz M.J."/>
            <person name="Banfield J.F."/>
        </authorList>
    </citation>
    <scope>NUCLEOTIDE SEQUENCE [LARGE SCALE GENOMIC DNA]</scope>
    <source>
        <strain evidence="2">S2_005_002_R2_33</strain>
    </source>
</reference>
<comment type="caution">
    <text evidence="2">The sequence shown here is derived from an EMBL/GenBank/DDBJ whole genome shotgun (WGS) entry which is preliminary data.</text>
</comment>
<feature type="chain" id="PRO_5015918759" evidence="1">
    <location>
        <begin position="19"/>
        <end position="91"/>
    </location>
</feature>
<dbReference type="EMBL" id="QFPX01000004">
    <property type="protein sequence ID" value="PZQ56256.1"/>
    <property type="molecule type" value="Genomic_DNA"/>
</dbReference>
<feature type="signal peptide" evidence="1">
    <location>
        <begin position="1"/>
        <end position="18"/>
    </location>
</feature>
<protein>
    <submittedName>
        <fullName evidence="2">Uncharacterized protein</fullName>
    </submittedName>
</protein>
<gene>
    <name evidence="2" type="ORF">DI555_06480</name>
</gene>